<evidence type="ECO:0000256" key="1">
    <source>
        <dbReference type="PROSITE-ProRule" id="PRU00169"/>
    </source>
</evidence>
<name>A0A841ELS5_9BACT</name>
<feature type="domain" description="Response regulatory" evidence="2">
    <location>
        <begin position="4"/>
        <end position="114"/>
    </location>
</feature>
<feature type="modified residue" description="4-aspartylphosphate" evidence="1">
    <location>
        <position position="53"/>
    </location>
</feature>
<dbReference type="GO" id="GO:0000160">
    <property type="term" value="P:phosphorelay signal transduction system"/>
    <property type="evidence" value="ECO:0007669"/>
    <property type="project" value="InterPro"/>
</dbReference>
<dbReference type="PROSITE" id="PS50110">
    <property type="entry name" value="RESPONSE_REGULATORY"/>
    <property type="match status" value="1"/>
</dbReference>
<keyword evidence="3" id="KW-0238">DNA-binding</keyword>
<dbReference type="Proteomes" id="UP000524404">
    <property type="component" value="Unassembled WGS sequence"/>
</dbReference>
<dbReference type="SUPFAM" id="SSF52172">
    <property type="entry name" value="CheY-like"/>
    <property type="match status" value="1"/>
</dbReference>
<keyword evidence="1" id="KW-0597">Phosphoprotein</keyword>
<dbReference type="PANTHER" id="PTHR43228:SF1">
    <property type="entry name" value="TWO-COMPONENT RESPONSE REGULATOR ARR22"/>
    <property type="match status" value="1"/>
</dbReference>
<dbReference type="Gene3D" id="3.40.50.2300">
    <property type="match status" value="1"/>
</dbReference>
<proteinExistence type="predicted"/>
<dbReference type="EMBL" id="JACHKT010000003">
    <property type="protein sequence ID" value="MBB6001983.1"/>
    <property type="molecule type" value="Genomic_DNA"/>
</dbReference>
<dbReference type="InterPro" id="IPR011006">
    <property type="entry name" value="CheY-like_superfamily"/>
</dbReference>
<gene>
    <name evidence="3" type="ORF">HNP25_000632</name>
</gene>
<reference evidence="3 4" key="1">
    <citation type="submission" date="2020-08" db="EMBL/GenBank/DDBJ databases">
        <title>Functional genomics of gut bacteria from endangered species of beetles.</title>
        <authorList>
            <person name="Carlos-Shanley C."/>
        </authorList>
    </citation>
    <scope>NUCLEOTIDE SEQUENCE [LARGE SCALE GENOMIC DNA]</scope>
    <source>
        <strain evidence="3 4">S00070</strain>
    </source>
</reference>
<dbReference type="AlphaFoldDB" id="A0A841ELS5"/>
<dbReference type="Pfam" id="PF00072">
    <property type="entry name" value="Response_reg"/>
    <property type="match status" value="1"/>
</dbReference>
<organism evidence="3 4">
    <name type="scientific">Arcicella rosea</name>
    <dbReference type="NCBI Taxonomy" id="502909"/>
    <lineage>
        <taxon>Bacteria</taxon>
        <taxon>Pseudomonadati</taxon>
        <taxon>Bacteroidota</taxon>
        <taxon>Cytophagia</taxon>
        <taxon>Cytophagales</taxon>
        <taxon>Flectobacillaceae</taxon>
        <taxon>Arcicella</taxon>
    </lineage>
</organism>
<dbReference type="GO" id="GO:0003677">
    <property type="term" value="F:DNA binding"/>
    <property type="evidence" value="ECO:0007669"/>
    <property type="project" value="UniProtKB-KW"/>
</dbReference>
<dbReference type="InterPro" id="IPR052048">
    <property type="entry name" value="ST_Response_Regulator"/>
</dbReference>
<accession>A0A841ELS5</accession>
<protein>
    <submittedName>
        <fullName evidence="3">DNA-binding response OmpR family regulator</fullName>
    </submittedName>
</protein>
<dbReference type="InterPro" id="IPR001789">
    <property type="entry name" value="Sig_transdc_resp-reg_receiver"/>
</dbReference>
<dbReference type="RefSeq" id="WP_184130129.1">
    <property type="nucleotide sequence ID" value="NZ_JACHKT010000003.1"/>
</dbReference>
<evidence type="ECO:0000313" key="3">
    <source>
        <dbReference type="EMBL" id="MBB6001983.1"/>
    </source>
</evidence>
<sequence>MKNVALIIDDEKDTCLLLKHFLKRKGIYSYYALTLQEGVGKAMEVKPNWLFLDNNLPDGFGLDRVKEIKSLSPNSKIIMISAMGNLFELASSAGADSFIEKPLDFNKIEKSMAL</sequence>
<evidence type="ECO:0000313" key="4">
    <source>
        <dbReference type="Proteomes" id="UP000524404"/>
    </source>
</evidence>
<keyword evidence="4" id="KW-1185">Reference proteome</keyword>
<dbReference type="SMART" id="SM00448">
    <property type="entry name" value="REC"/>
    <property type="match status" value="1"/>
</dbReference>
<evidence type="ECO:0000259" key="2">
    <source>
        <dbReference type="PROSITE" id="PS50110"/>
    </source>
</evidence>
<dbReference type="PANTHER" id="PTHR43228">
    <property type="entry name" value="TWO-COMPONENT RESPONSE REGULATOR"/>
    <property type="match status" value="1"/>
</dbReference>
<comment type="caution">
    <text evidence="3">The sequence shown here is derived from an EMBL/GenBank/DDBJ whole genome shotgun (WGS) entry which is preliminary data.</text>
</comment>